<reference evidence="3 4" key="1">
    <citation type="submission" date="2020-04" db="EMBL/GenBank/DDBJ databases">
        <title>Massilia sp. nov., a cold adapted bacteria isolated from Arctic soil.</title>
        <authorList>
            <person name="Son J."/>
            <person name="Ka J.-O."/>
        </authorList>
    </citation>
    <scope>NUCLEOTIDE SEQUENCE [LARGE SCALE GENOMIC DNA]</scope>
    <source>
        <strain evidence="3 4">ML15P13</strain>
    </source>
</reference>
<name>A0A7Y2JWY4_9BURK</name>
<evidence type="ECO:0000313" key="4">
    <source>
        <dbReference type="Proteomes" id="UP000533905"/>
    </source>
</evidence>
<dbReference type="InterPro" id="IPR047655">
    <property type="entry name" value="Transpos_IS630-like"/>
</dbReference>
<protein>
    <submittedName>
        <fullName evidence="3">IS630 family transposase</fullName>
    </submittedName>
</protein>
<dbReference type="GO" id="GO:0003676">
    <property type="term" value="F:nucleic acid binding"/>
    <property type="evidence" value="ECO:0007669"/>
    <property type="project" value="InterPro"/>
</dbReference>
<evidence type="ECO:0000313" key="3">
    <source>
        <dbReference type="EMBL" id="NNG22532.1"/>
    </source>
</evidence>
<dbReference type="Gene3D" id="3.30.420.10">
    <property type="entry name" value="Ribonuclease H-like superfamily/Ribonuclease H"/>
    <property type="match status" value="1"/>
</dbReference>
<dbReference type="Pfam" id="PF13358">
    <property type="entry name" value="DDE_3"/>
    <property type="match status" value="1"/>
</dbReference>
<dbReference type="Pfam" id="PF13384">
    <property type="entry name" value="HTH_23"/>
    <property type="match status" value="1"/>
</dbReference>
<dbReference type="NCBIfam" id="NF033545">
    <property type="entry name" value="transpos_IS630"/>
    <property type="match status" value="1"/>
</dbReference>
<dbReference type="InterPro" id="IPR009057">
    <property type="entry name" value="Homeodomain-like_sf"/>
</dbReference>
<feature type="region of interest" description="Disordered" evidence="1">
    <location>
        <begin position="188"/>
        <end position="208"/>
    </location>
</feature>
<dbReference type="InterPro" id="IPR036397">
    <property type="entry name" value="RNaseH_sf"/>
</dbReference>
<sequence length="344" mass="39612">MKHLELSEHERRTLREMGVFHPHPRTRMRAQGILRLSEGLTLQKTADEFGVHLNSVEHWRQRWGKLGLAGLYEGRHTGRPRKWTPQQQQALGELAQSEGGTVVALLRQIEQSRDHAPISENTAKRYLKEMDFTYKRYRYSLKKSESRGVRARQQSDGGAGRARSRAAMRAAIFRRIRLQSESPGAVRLEQDRRAQSNRCTAGAGSARSVEPLAHRQRGNVPGALRHDGQLTWTTQQRPTTRNDMIIFFDQIAAHPPSVPRVVLIDNAGIHKGKPMEKKRRQWARHGLYLYYLPPYSPELNRIEILWKRAKHFWRRFAAKSGADLLDEVQSLMSGFESKFTINFG</sequence>
<proteinExistence type="predicted"/>
<accession>A0A7Y2JWY4</accession>
<feature type="domain" description="Tc1-like transposase DDE" evidence="2">
    <location>
        <begin position="197"/>
        <end position="315"/>
    </location>
</feature>
<feature type="region of interest" description="Disordered" evidence="1">
    <location>
        <begin position="143"/>
        <end position="164"/>
    </location>
</feature>
<dbReference type="EMBL" id="JABAIV010000002">
    <property type="protein sequence ID" value="NNG22532.1"/>
    <property type="molecule type" value="Genomic_DNA"/>
</dbReference>
<dbReference type="AlphaFoldDB" id="A0A7Y2JWY4"/>
<organism evidence="3 4">
    <name type="scientific">Telluria aromaticivorans</name>
    <dbReference type="NCBI Taxonomy" id="2725995"/>
    <lineage>
        <taxon>Bacteria</taxon>
        <taxon>Pseudomonadati</taxon>
        <taxon>Pseudomonadota</taxon>
        <taxon>Betaproteobacteria</taxon>
        <taxon>Burkholderiales</taxon>
        <taxon>Oxalobacteraceae</taxon>
        <taxon>Telluria group</taxon>
        <taxon>Telluria</taxon>
    </lineage>
</organism>
<evidence type="ECO:0000256" key="1">
    <source>
        <dbReference type="SAM" id="MobiDB-lite"/>
    </source>
</evidence>
<evidence type="ECO:0000259" key="2">
    <source>
        <dbReference type="Pfam" id="PF13358"/>
    </source>
</evidence>
<dbReference type="InterPro" id="IPR038717">
    <property type="entry name" value="Tc1-like_DDE_dom"/>
</dbReference>
<comment type="caution">
    <text evidence="3">The sequence shown here is derived from an EMBL/GenBank/DDBJ whole genome shotgun (WGS) entry which is preliminary data.</text>
</comment>
<dbReference type="Proteomes" id="UP000533905">
    <property type="component" value="Unassembled WGS sequence"/>
</dbReference>
<dbReference type="RefSeq" id="WP_171082197.1">
    <property type="nucleotide sequence ID" value="NZ_JABAIV010000002.1"/>
</dbReference>
<keyword evidence="4" id="KW-1185">Reference proteome</keyword>
<gene>
    <name evidence="3" type="ORF">HGB41_05890</name>
</gene>
<dbReference type="SUPFAM" id="SSF46689">
    <property type="entry name" value="Homeodomain-like"/>
    <property type="match status" value="1"/>
</dbReference>